<dbReference type="AlphaFoldDB" id="R7QMT7"/>
<dbReference type="EMBL" id="HG001992">
    <property type="protein sequence ID" value="CDF39068.1"/>
    <property type="molecule type" value="Genomic_DNA"/>
</dbReference>
<dbReference type="RefSeq" id="XP_005718979.1">
    <property type="nucleotide sequence ID" value="XM_005718922.1"/>
</dbReference>
<dbReference type="Proteomes" id="UP000012073">
    <property type="component" value="Unassembled WGS sequence"/>
</dbReference>
<dbReference type="Gramene" id="CDF39068">
    <property type="protein sequence ID" value="CDF39068"/>
    <property type="gene ID" value="CHC_T00006554001"/>
</dbReference>
<reference evidence="2" key="1">
    <citation type="journal article" date="2013" name="Proc. Natl. Acad. Sci. U.S.A.">
        <title>Genome structure and metabolic features in the red seaweed Chondrus crispus shed light on evolution of the Archaeplastida.</title>
        <authorList>
            <person name="Collen J."/>
            <person name="Porcel B."/>
            <person name="Carre W."/>
            <person name="Ball S.G."/>
            <person name="Chaparro C."/>
            <person name="Tonon T."/>
            <person name="Barbeyron T."/>
            <person name="Michel G."/>
            <person name="Noel B."/>
            <person name="Valentin K."/>
            <person name="Elias M."/>
            <person name="Artiguenave F."/>
            <person name="Arun A."/>
            <person name="Aury J.M."/>
            <person name="Barbosa-Neto J.F."/>
            <person name="Bothwell J.H."/>
            <person name="Bouget F.Y."/>
            <person name="Brillet L."/>
            <person name="Cabello-Hurtado F."/>
            <person name="Capella-Gutierrez S."/>
            <person name="Charrier B."/>
            <person name="Cladiere L."/>
            <person name="Cock J.M."/>
            <person name="Coelho S.M."/>
            <person name="Colleoni C."/>
            <person name="Czjzek M."/>
            <person name="Da Silva C."/>
            <person name="Delage L."/>
            <person name="Denoeud F."/>
            <person name="Deschamps P."/>
            <person name="Dittami S.M."/>
            <person name="Gabaldon T."/>
            <person name="Gachon C.M."/>
            <person name="Groisillier A."/>
            <person name="Herve C."/>
            <person name="Jabbari K."/>
            <person name="Katinka M."/>
            <person name="Kloareg B."/>
            <person name="Kowalczyk N."/>
            <person name="Labadie K."/>
            <person name="Leblanc C."/>
            <person name="Lopez P.J."/>
            <person name="McLachlan D.H."/>
            <person name="Meslet-Cladiere L."/>
            <person name="Moustafa A."/>
            <person name="Nehr Z."/>
            <person name="Nyvall Collen P."/>
            <person name="Panaud O."/>
            <person name="Partensky F."/>
            <person name="Poulain J."/>
            <person name="Rensing S.A."/>
            <person name="Rousvoal S."/>
            <person name="Samson G."/>
            <person name="Symeonidi A."/>
            <person name="Weissenbach J."/>
            <person name="Zambounis A."/>
            <person name="Wincker P."/>
            <person name="Boyen C."/>
        </authorList>
    </citation>
    <scope>NUCLEOTIDE SEQUENCE [LARGE SCALE GENOMIC DNA]</scope>
    <source>
        <strain evidence="2">cv. Stackhouse</strain>
    </source>
</reference>
<protein>
    <submittedName>
        <fullName evidence="1">Uncharacterized protein</fullName>
    </submittedName>
</protein>
<name>R7QMT7_CHOCR</name>
<evidence type="ECO:0000313" key="1">
    <source>
        <dbReference type="EMBL" id="CDF39068.1"/>
    </source>
</evidence>
<evidence type="ECO:0000313" key="2">
    <source>
        <dbReference type="Proteomes" id="UP000012073"/>
    </source>
</evidence>
<keyword evidence="2" id="KW-1185">Reference proteome</keyword>
<gene>
    <name evidence="1" type="ORF">CHC_T00006554001</name>
</gene>
<accession>R7QMT7</accession>
<proteinExistence type="predicted"/>
<sequence>MDPRPPRSYCSTLALKAISVVTGLSRSIPEPHAEHAAHISRSSLRNTWHQSPPLLPQHIQLFQLCTALHISEAESWRPPGGTPPNCVIGSHIESNFDSLLPFACTCSI</sequence>
<organism evidence="1 2">
    <name type="scientific">Chondrus crispus</name>
    <name type="common">Carrageen Irish moss</name>
    <name type="synonym">Polymorpha crispa</name>
    <dbReference type="NCBI Taxonomy" id="2769"/>
    <lineage>
        <taxon>Eukaryota</taxon>
        <taxon>Rhodophyta</taxon>
        <taxon>Florideophyceae</taxon>
        <taxon>Rhodymeniophycidae</taxon>
        <taxon>Gigartinales</taxon>
        <taxon>Gigartinaceae</taxon>
        <taxon>Chondrus</taxon>
    </lineage>
</organism>
<dbReference type="KEGG" id="ccp:CHC_T00006554001"/>
<dbReference type="GeneID" id="17326697"/>